<dbReference type="SUPFAM" id="SSF140500">
    <property type="entry name" value="BAS1536-like"/>
    <property type="match status" value="1"/>
</dbReference>
<evidence type="ECO:0000313" key="1">
    <source>
        <dbReference type="EMBL" id="AZU60603.1"/>
    </source>
</evidence>
<dbReference type="GO" id="GO:0046983">
    <property type="term" value="F:protein dimerization activity"/>
    <property type="evidence" value="ECO:0007669"/>
    <property type="project" value="InterPro"/>
</dbReference>
<name>A0A3T0HU25_9BACI</name>
<dbReference type="InterPro" id="IPR018540">
    <property type="entry name" value="Spo0E-like"/>
</dbReference>
<evidence type="ECO:0008006" key="3">
    <source>
        <dbReference type="Google" id="ProtNLM"/>
    </source>
</evidence>
<dbReference type="AlphaFoldDB" id="A0A3T0HU25"/>
<reference evidence="1 2" key="1">
    <citation type="submission" date="2017-07" db="EMBL/GenBank/DDBJ databases">
        <title>The complete genome sequence of Bacillus mesonae strain H20-5, an efficient strain improving plant abiotic stress resistance.</title>
        <authorList>
            <person name="Kim S.Y."/>
            <person name="Song H."/>
            <person name="Sang M.K."/>
            <person name="Weon H.-Y."/>
            <person name="Song J."/>
        </authorList>
    </citation>
    <scope>NUCLEOTIDE SEQUENCE [LARGE SCALE GENOMIC DNA]</scope>
    <source>
        <strain evidence="1 2">H20-5</strain>
    </source>
</reference>
<evidence type="ECO:0000313" key="2">
    <source>
        <dbReference type="Proteomes" id="UP000282892"/>
    </source>
</evidence>
<dbReference type="Gene3D" id="4.10.280.10">
    <property type="entry name" value="Helix-loop-helix DNA-binding domain"/>
    <property type="match status" value="1"/>
</dbReference>
<dbReference type="EMBL" id="CP022572">
    <property type="protein sequence ID" value="AZU60603.1"/>
    <property type="molecule type" value="Genomic_DNA"/>
</dbReference>
<dbReference type="OrthoDB" id="2887683at2"/>
<accession>A0A3T0HU25</accession>
<dbReference type="InterPro" id="IPR037208">
    <property type="entry name" value="Spo0E-like_sf"/>
</dbReference>
<proteinExistence type="predicted"/>
<organism evidence="1 2">
    <name type="scientific">Neobacillus mesonae</name>
    <dbReference type="NCBI Taxonomy" id="1193713"/>
    <lineage>
        <taxon>Bacteria</taxon>
        <taxon>Bacillati</taxon>
        <taxon>Bacillota</taxon>
        <taxon>Bacilli</taxon>
        <taxon>Bacillales</taxon>
        <taxon>Bacillaceae</taxon>
        <taxon>Neobacillus</taxon>
    </lineage>
</organism>
<dbReference type="RefSeq" id="WP_127485321.1">
    <property type="nucleotide sequence ID" value="NZ_CP022572.1"/>
</dbReference>
<dbReference type="KEGG" id="nmk:CHR53_04620"/>
<protein>
    <recommendedName>
        <fullName evidence="3">Aspartyl-phosphate phosphatase Spo0E family protein</fullName>
    </recommendedName>
</protein>
<sequence>MGREQLVLGPFELRLYIENLREELIDIGQKKGLSHQLTIQVSEQLDFFLNEYKKATDKRTNLQ</sequence>
<dbReference type="GO" id="GO:0043937">
    <property type="term" value="P:regulation of sporulation"/>
    <property type="evidence" value="ECO:0007669"/>
    <property type="project" value="InterPro"/>
</dbReference>
<gene>
    <name evidence="1" type="ORF">CHR53_04620</name>
</gene>
<dbReference type="InterPro" id="IPR036638">
    <property type="entry name" value="HLH_DNA-bd_sf"/>
</dbReference>
<dbReference type="Pfam" id="PF09388">
    <property type="entry name" value="SpoOE-like"/>
    <property type="match status" value="1"/>
</dbReference>
<dbReference type="Proteomes" id="UP000282892">
    <property type="component" value="Chromosome"/>
</dbReference>
<keyword evidence="2" id="KW-1185">Reference proteome</keyword>